<proteinExistence type="predicted"/>
<dbReference type="EMBL" id="BANB01000087">
    <property type="protein sequence ID" value="GAN76377.1"/>
    <property type="molecule type" value="Genomic_DNA"/>
</dbReference>
<sequence length="66" mass="6848">MSAGEQPDTRRQEALITLLLHGEAVARLWDSGAYGTALAAGGADIDAVLQDLLLNLIGEQAGESGR</sequence>
<gene>
    <name evidence="1" type="ORF">Asru_0087_06</name>
</gene>
<dbReference type="RefSeq" id="WP_048860181.1">
    <property type="nucleotide sequence ID" value="NZ_BANB01000087.1"/>
</dbReference>
<organism evidence="1 2">
    <name type="scientific">Acidisphaera rubrifaciens HS-AP3</name>
    <dbReference type="NCBI Taxonomy" id="1231350"/>
    <lineage>
        <taxon>Bacteria</taxon>
        <taxon>Pseudomonadati</taxon>
        <taxon>Pseudomonadota</taxon>
        <taxon>Alphaproteobacteria</taxon>
        <taxon>Acetobacterales</taxon>
        <taxon>Acetobacteraceae</taxon>
        <taxon>Acidisphaera</taxon>
    </lineage>
</organism>
<name>A0A0D6P3Z5_9PROT</name>
<reference evidence="1 2" key="1">
    <citation type="submission" date="2012-11" db="EMBL/GenBank/DDBJ databases">
        <title>Whole genome sequence of Acidisphaera rubrifaciens HS-AP3.</title>
        <authorList>
            <person name="Azuma Y."/>
            <person name="Higashiura N."/>
            <person name="Hirakawa H."/>
            <person name="Matsushita K."/>
        </authorList>
    </citation>
    <scope>NUCLEOTIDE SEQUENCE [LARGE SCALE GENOMIC DNA]</scope>
    <source>
        <strain evidence="1 2">HS-AP3</strain>
    </source>
</reference>
<protein>
    <submittedName>
        <fullName evidence="1">Uncharacterized protein</fullName>
    </submittedName>
</protein>
<dbReference type="AlphaFoldDB" id="A0A0D6P3Z5"/>
<accession>A0A0D6P3Z5</accession>
<dbReference type="Proteomes" id="UP000032680">
    <property type="component" value="Unassembled WGS sequence"/>
</dbReference>
<comment type="caution">
    <text evidence="1">The sequence shown here is derived from an EMBL/GenBank/DDBJ whole genome shotgun (WGS) entry which is preliminary data.</text>
</comment>
<evidence type="ECO:0000313" key="2">
    <source>
        <dbReference type="Proteomes" id="UP000032680"/>
    </source>
</evidence>
<evidence type="ECO:0000313" key="1">
    <source>
        <dbReference type="EMBL" id="GAN76377.1"/>
    </source>
</evidence>
<keyword evidence="2" id="KW-1185">Reference proteome</keyword>